<feature type="transmembrane region" description="Helical" evidence="1">
    <location>
        <begin position="180"/>
        <end position="197"/>
    </location>
</feature>
<feature type="transmembrane region" description="Helical" evidence="1">
    <location>
        <begin position="18"/>
        <end position="39"/>
    </location>
</feature>
<dbReference type="GO" id="GO:0140359">
    <property type="term" value="F:ABC-type transporter activity"/>
    <property type="evidence" value="ECO:0007669"/>
    <property type="project" value="InterPro"/>
</dbReference>
<keyword evidence="1" id="KW-0812">Transmembrane</keyword>
<gene>
    <name evidence="2" type="primary">ydbK</name>
    <name evidence="2" type="ORF">SH1V18_23000</name>
</gene>
<name>A0A9W6DES2_9FIRM</name>
<evidence type="ECO:0000256" key="1">
    <source>
        <dbReference type="SAM" id="Phobius"/>
    </source>
</evidence>
<evidence type="ECO:0000313" key="2">
    <source>
        <dbReference type="EMBL" id="GKX29820.1"/>
    </source>
</evidence>
<organism evidence="2 3">
    <name type="scientific">Vallitalea longa</name>
    <dbReference type="NCBI Taxonomy" id="2936439"/>
    <lineage>
        <taxon>Bacteria</taxon>
        <taxon>Bacillati</taxon>
        <taxon>Bacillota</taxon>
        <taxon>Clostridia</taxon>
        <taxon>Lachnospirales</taxon>
        <taxon>Vallitaleaceae</taxon>
        <taxon>Vallitalea</taxon>
    </lineage>
</organism>
<keyword evidence="1" id="KW-1133">Transmembrane helix</keyword>
<dbReference type="RefSeq" id="WP_281815511.1">
    <property type="nucleotide sequence ID" value="NZ_BRLB01000006.1"/>
</dbReference>
<dbReference type="PANTHER" id="PTHR37305:SF1">
    <property type="entry name" value="MEMBRANE PROTEIN"/>
    <property type="match status" value="1"/>
</dbReference>
<dbReference type="Proteomes" id="UP001144256">
    <property type="component" value="Unassembled WGS sequence"/>
</dbReference>
<feature type="transmembrane region" description="Helical" evidence="1">
    <location>
        <begin position="149"/>
        <end position="173"/>
    </location>
</feature>
<accession>A0A9W6DES2</accession>
<reference evidence="2" key="1">
    <citation type="submission" date="2022-06" db="EMBL/GenBank/DDBJ databases">
        <title>Vallitalea longa sp. nov., an anaerobic bacterium isolated from marine sediment.</title>
        <authorList>
            <person name="Hirano S."/>
            <person name="Terahara T."/>
            <person name="Mori K."/>
            <person name="Hamada M."/>
            <person name="Matsumoto R."/>
            <person name="Kobayashi T."/>
        </authorList>
    </citation>
    <scope>NUCLEOTIDE SEQUENCE</scope>
    <source>
        <strain evidence="2">SH18-1</strain>
    </source>
</reference>
<sequence>MHNIVKNELIKIFKSKRIYIFMGILVLLALVPCIGNLIFNSGNNEDIIGQLLPIETLQMYLEILLPILITVLVSDMYTEEYSSGTLKLQMIHPITRGKFLLSKVIALGISILSLLIFAMLTTYLFGMLFFGWGDYFMLQGTTYSTGEGILLTFSSYLISSLPLLSFGMLILLISMKFHSGSATVGTGIGIFLILTYVNKLIKSVKPYLITNYFDLYSLLTKPFDFNEAVTYVGVLAIYGIGSYIISCFIFSKKDILY</sequence>
<feature type="transmembrane region" description="Helical" evidence="1">
    <location>
        <begin position="99"/>
        <end position="129"/>
    </location>
</feature>
<evidence type="ECO:0000313" key="3">
    <source>
        <dbReference type="Proteomes" id="UP001144256"/>
    </source>
</evidence>
<keyword evidence="1" id="KW-0472">Membrane</keyword>
<dbReference type="EMBL" id="BRLB01000006">
    <property type="protein sequence ID" value="GKX29820.1"/>
    <property type="molecule type" value="Genomic_DNA"/>
</dbReference>
<feature type="transmembrane region" description="Helical" evidence="1">
    <location>
        <begin position="228"/>
        <end position="250"/>
    </location>
</feature>
<feature type="transmembrane region" description="Helical" evidence="1">
    <location>
        <begin position="59"/>
        <end position="78"/>
    </location>
</feature>
<protein>
    <submittedName>
        <fullName evidence="2">Membrane protein YdbK</fullName>
    </submittedName>
</protein>
<dbReference type="AlphaFoldDB" id="A0A9W6DES2"/>
<proteinExistence type="predicted"/>
<comment type="caution">
    <text evidence="2">The sequence shown here is derived from an EMBL/GenBank/DDBJ whole genome shotgun (WGS) entry which is preliminary data.</text>
</comment>
<dbReference type="PANTHER" id="PTHR37305">
    <property type="entry name" value="INTEGRAL MEMBRANE PROTEIN-RELATED"/>
    <property type="match status" value="1"/>
</dbReference>
<dbReference type="Pfam" id="PF12679">
    <property type="entry name" value="ABC2_membrane_2"/>
    <property type="match status" value="1"/>
</dbReference>
<dbReference type="GO" id="GO:0005886">
    <property type="term" value="C:plasma membrane"/>
    <property type="evidence" value="ECO:0007669"/>
    <property type="project" value="UniProtKB-SubCell"/>
</dbReference>
<keyword evidence="3" id="KW-1185">Reference proteome</keyword>